<reference evidence="6" key="1">
    <citation type="submission" date="2023-05" db="EMBL/GenBank/DDBJ databases">
        <authorList>
            <person name="Huff M."/>
        </authorList>
    </citation>
    <scope>NUCLEOTIDE SEQUENCE</scope>
</reference>
<dbReference type="FunFam" id="3.20.20.80:FF:000069">
    <property type="entry name" value="Beta-glucosidase 1"/>
    <property type="match status" value="1"/>
</dbReference>
<evidence type="ECO:0000256" key="4">
    <source>
        <dbReference type="ARBA" id="ARBA00023180"/>
    </source>
</evidence>
<sequence length="481" mass="54423">MDFPADFVFGSGTSAYQYEGAASEDGRSPSIWDTFAHSGHTNGANGDVACDGYHKYKDDIQLMVDTNLEAFRISISWTRLIPNGRGPINQKGLHYYNNLIDELICYGIQPHITLNHIDLPQALEDEYGGWLSRKIVKDFKAFSDVCFREFGDRVLYWTTVNEANIFAVGGYDQGVIAPGRCSDRTRCSWGNTSIETYIVGHNILLAHSAVVRLYRAKYKADQKGYVGFNIYTMWFEPYTNATEDLIATQRANDFFIGWLIDPLIFGDYPETVKKNAQTRIPTFTKLESEQIKGSADFIGVNHYTTAFVKDNPGILETDNSGFSADLSAQIIKQQGDTPQDQYPVLPSGLYGVLEYLKQVYGNQPVYIHENGQMTRRNGTLNDTPRIEYLHAYIGSLLDALRNGSNVKGYFAWTFLDCLELLDGYGTSFGFYYVDLDDRDLKRYQKLSARWYASFLKGKTRSNSITEVGKSTSVPLRYQFSK</sequence>
<protein>
    <submittedName>
        <fullName evidence="6">Uncharacterized protein</fullName>
    </submittedName>
</protein>
<dbReference type="SUPFAM" id="SSF51445">
    <property type="entry name" value="(Trans)glycosidases"/>
    <property type="match status" value="1"/>
</dbReference>
<comment type="similarity">
    <text evidence="1 5">Belongs to the glycosyl hydrolase 1 family.</text>
</comment>
<dbReference type="PRINTS" id="PR00131">
    <property type="entry name" value="GLHYDRLASE1"/>
</dbReference>
<dbReference type="InterPro" id="IPR001360">
    <property type="entry name" value="Glyco_hydro_1"/>
</dbReference>
<keyword evidence="3" id="KW-0378">Hydrolase</keyword>
<proteinExistence type="inferred from homology"/>
<accession>A0AAD2E4J4</accession>
<dbReference type="InterPro" id="IPR033132">
    <property type="entry name" value="GH_1_N_CS"/>
</dbReference>
<dbReference type="GO" id="GO:0005975">
    <property type="term" value="P:carbohydrate metabolic process"/>
    <property type="evidence" value="ECO:0007669"/>
    <property type="project" value="InterPro"/>
</dbReference>
<evidence type="ECO:0000256" key="2">
    <source>
        <dbReference type="ARBA" id="ARBA00022729"/>
    </source>
</evidence>
<keyword evidence="2" id="KW-0732">Signal</keyword>
<dbReference type="Pfam" id="PF00232">
    <property type="entry name" value="Glyco_hydro_1"/>
    <property type="match status" value="1"/>
</dbReference>
<dbReference type="Gene3D" id="3.20.20.80">
    <property type="entry name" value="Glycosidases"/>
    <property type="match status" value="1"/>
</dbReference>
<dbReference type="GO" id="GO:0008422">
    <property type="term" value="F:beta-glucosidase activity"/>
    <property type="evidence" value="ECO:0007669"/>
    <property type="project" value="TreeGrafter"/>
</dbReference>
<dbReference type="InterPro" id="IPR017853">
    <property type="entry name" value="GH"/>
</dbReference>
<dbReference type="PANTHER" id="PTHR10353">
    <property type="entry name" value="GLYCOSYL HYDROLASE"/>
    <property type="match status" value="1"/>
</dbReference>
<dbReference type="PANTHER" id="PTHR10353:SF29">
    <property type="entry name" value="BETA-GLUCOSIDASE 11"/>
    <property type="match status" value="1"/>
</dbReference>
<dbReference type="EMBL" id="OU503051">
    <property type="protein sequence ID" value="CAI9778482.1"/>
    <property type="molecule type" value="Genomic_DNA"/>
</dbReference>
<evidence type="ECO:0000313" key="6">
    <source>
        <dbReference type="EMBL" id="CAI9778482.1"/>
    </source>
</evidence>
<keyword evidence="7" id="KW-1185">Reference proteome</keyword>
<evidence type="ECO:0000313" key="7">
    <source>
        <dbReference type="Proteomes" id="UP000834106"/>
    </source>
</evidence>
<dbReference type="PROSITE" id="PS00653">
    <property type="entry name" value="GLYCOSYL_HYDROL_F1_2"/>
    <property type="match status" value="1"/>
</dbReference>
<dbReference type="Proteomes" id="UP000834106">
    <property type="component" value="Chromosome 16"/>
</dbReference>
<keyword evidence="4" id="KW-0325">Glycoprotein</keyword>
<evidence type="ECO:0000256" key="3">
    <source>
        <dbReference type="ARBA" id="ARBA00022801"/>
    </source>
</evidence>
<evidence type="ECO:0000256" key="1">
    <source>
        <dbReference type="ARBA" id="ARBA00010838"/>
    </source>
</evidence>
<gene>
    <name evidence="6" type="ORF">FPE_LOCUS25912</name>
</gene>
<dbReference type="AlphaFoldDB" id="A0AAD2E4J4"/>
<name>A0AAD2E4J4_9LAMI</name>
<organism evidence="6 7">
    <name type="scientific">Fraxinus pennsylvanica</name>
    <dbReference type="NCBI Taxonomy" id="56036"/>
    <lineage>
        <taxon>Eukaryota</taxon>
        <taxon>Viridiplantae</taxon>
        <taxon>Streptophyta</taxon>
        <taxon>Embryophyta</taxon>
        <taxon>Tracheophyta</taxon>
        <taxon>Spermatophyta</taxon>
        <taxon>Magnoliopsida</taxon>
        <taxon>eudicotyledons</taxon>
        <taxon>Gunneridae</taxon>
        <taxon>Pentapetalae</taxon>
        <taxon>asterids</taxon>
        <taxon>lamiids</taxon>
        <taxon>Lamiales</taxon>
        <taxon>Oleaceae</taxon>
        <taxon>Oleeae</taxon>
        <taxon>Fraxinus</taxon>
    </lineage>
</organism>
<evidence type="ECO:0000256" key="5">
    <source>
        <dbReference type="RuleBase" id="RU003690"/>
    </source>
</evidence>